<keyword evidence="10" id="KW-1185">Reference proteome</keyword>
<keyword evidence="1 5" id="KW-0547">Nucleotide-binding</keyword>
<evidence type="ECO:0000256" key="7">
    <source>
        <dbReference type="SAM" id="MobiDB-lite"/>
    </source>
</evidence>
<dbReference type="GO" id="GO:0007018">
    <property type="term" value="P:microtubule-based movement"/>
    <property type="evidence" value="ECO:0007669"/>
    <property type="project" value="InterPro"/>
</dbReference>
<evidence type="ECO:0000313" key="9">
    <source>
        <dbReference type="EMBL" id="KAG5506433.1"/>
    </source>
</evidence>
<accession>A0A836IQN6</accession>
<feature type="compositionally biased region" description="Polar residues" evidence="7">
    <location>
        <begin position="832"/>
        <end position="856"/>
    </location>
</feature>
<feature type="region of interest" description="Disordered" evidence="7">
    <location>
        <begin position="961"/>
        <end position="1001"/>
    </location>
</feature>
<evidence type="ECO:0000256" key="1">
    <source>
        <dbReference type="ARBA" id="ARBA00022741"/>
    </source>
</evidence>
<keyword evidence="3 6" id="KW-0175">Coiled coil</keyword>
<dbReference type="SUPFAM" id="SSF52540">
    <property type="entry name" value="P-loop containing nucleoside triphosphate hydrolases"/>
    <property type="match status" value="1"/>
</dbReference>
<dbReference type="GO" id="GO:0003777">
    <property type="term" value="F:microtubule motor activity"/>
    <property type="evidence" value="ECO:0007669"/>
    <property type="project" value="InterPro"/>
</dbReference>
<dbReference type="Pfam" id="PF00225">
    <property type="entry name" value="Kinesin"/>
    <property type="match status" value="2"/>
</dbReference>
<dbReference type="EMBL" id="JAFJZO010000020">
    <property type="protein sequence ID" value="KAG5506433.1"/>
    <property type="molecule type" value="Genomic_DNA"/>
</dbReference>
<feature type="region of interest" description="Disordered" evidence="7">
    <location>
        <begin position="826"/>
        <end position="856"/>
    </location>
</feature>
<sequence>MGRGDGLGDLGPAPGRHSFTFSHVFRPDARQVDVYDHVARPIVADVLSGYNGTVFMYGQTGSGKTHTMFGDVNGGAWATGGGVGRTSAAVTRNEEVVEAEPERTDCRALTTSNEEESTKAELCLEERWRALEEKEFEEQEQEQTPQHSLQTFQTQLNIVQPKLSACDTRVDHSSSSETFSSKSAAAAPSLPAASSSFCRTCATVTPLGELQHINTLQSNLGGNAARRSCVETMHNSERSTTDVPSNVSDDALSGVIPRAVHDIFTAIANADSSTEFDVQMFFVEVYMEQIRDLLTPNPDAAATSSLSAGMAPSPATGPRKLQLREDVSTNSFYIEGCRNPHVSSASDVLRLVKGGLKRRATSATSMNETSSRSHCLLNLTVKRVDHVQGVSTVGKLYLVDLAGSEKVGKTNAKGLRLEEAKLINKSLSTLGMVIMSLTDYTATHTPYRDSVLTKILKDSLGGNSHTALVICCSPSSYNAQETLSTLRFGARAKAIENKAVVNRDLTAAQLRRMLETAKGEIERLHAKVQQLSTMNGETPNFIGSPDFPAWTSRKLTSAAMATESPKTSEADMSRISELLEERAAEQQRLQNLRAQVAQLQDSLNSAQDIINTLQDERDGYIDKVRSFQEEINLWEDAHTISSTRLVTQDALLQQSAVLLRNQASEIKDLIKLTDAYRQPLQQAREAAEQLHARVFRLDMSHKQQNKLVGVATRQADRVAAGSQSTPPCAARSLSVSGWGLHSFTSYPLGATTGTAVDAMCSVTEGDGRRSTNSTTLLEGDSPNPRCQSGGSAQPLHLSSSQPQHQHRATSHYSDLVASASIGGSPGRAAVQQWMSRTASMEQHDNGASNADSCGSNSISAAAQAERIRHLEEQFTLLQSDHAALQQQHKETLTEMQSKQRILDLRRRHLAAVQDELKREYVINKELRMRLDKERNNIRAPIETARNDANYWRRRYEELASRKEQRRTSECQRGSLRFVFPPPGPMPQVPQSEAGDGKDSDSLIATADNVSCVVAKTGAPTGSRSRLSVPGTSSGVLSSRVSGEDVLLSLSSDSTPSGSTRIRRTTDHEEVNTVEGCNTHIPPSP</sequence>
<dbReference type="PANTHER" id="PTHR47968:SF75">
    <property type="entry name" value="CENTROMERE-ASSOCIATED PROTEIN E"/>
    <property type="match status" value="1"/>
</dbReference>
<feature type="coiled-coil region" evidence="6">
    <location>
        <begin position="507"/>
        <end position="534"/>
    </location>
</feature>
<dbReference type="SMART" id="SM00129">
    <property type="entry name" value="KISc"/>
    <property type="match status" value="1"/>
</dbReference>
<feature type="region of interest" description="Disordered" evidence="7">
    <location>
        <begin position="1016"/>
        <end position="1084"/>
    </location>
</feature>
<evidence type="ECO:0000256" key="5">
    <source>
        <dbReference type="PROSITE-ProRule" id="PRU00283"/>
    </source>
</evidence>
<protein>
    <recommendedName>
        <fullName evidence="8">Kinesin motor domain-containing protein</fullName>
    </recommendedName>
</protein>
<dbReference type="PROSITE" id="PS00411">
    <property type="entry name" value="KINESIN_MOTOR_1"/>
    <property type="match status" value="1"/>
</dbReference>
<dbReference type="InterPro" id="IPR019821">
    <property type="entry name" value="Kinesin_motor_CS"/>
</dbReference>
<dbReference type="GO" id="GO:0008017">
    <property type="term" value="F:microtubule binding"/>
    <property type="evidence" value="ECO:0007669"/>
    <property type="project" value="InterPro"/>
</dbReference>
<evidence type="ECO:0000256" key="2">
    <source>
        <dbReference type="ARBA" id="ARBA00022840"/>
    </source>
</evidence>
<feature type="domain" description="Kinesin motor" evidence="8">
    <location>
        <begin position="1"/>
        <end position="495"/>
    </location>
</feature>
<proteinExistence type="inferred from homology"/>
<gene>
    <name evidence="9" type="ORF">JKF63_05936</name>
</gene>
<evidence type="ECO:0000259" key="8">
    <source>
        <dbReference type="PROSITE" id="PS50067"/>
    </source>
</evidence>
<keyword evidence="2 5" id="KW-0067">ATP-binding</keyword>
<evidence type="ECO:0000256" key="3">
    <source>
        <dbReference type="ARBA" id="ARBA00023054"/>
    </source>
</evidence>
<comment type="similarity">
    <text evidence="5">Belongs to the TRAFAC class myosin-kinesin ATPase superfamily. Kinesin family.</text>
</comment>
<dbReference type="Proteomes" id="UP000674318">
    <property type="component" value="Unassembled WGS sequence"/>
</dbReference>
<dbReference type="InterPro" id="IPR036961">
    <property type="entry name" value="Kinesin_motor_dom_sf"/>
</dbReference>
<keyword evidence="4 5" id="KW-0505">Motor protein</keyword>
<dbReference type="AlphaFoldDB" id="A0A836IQN6"/>
<feature type="compositionally biased region" description="Low complexity" evidence="7">
    <location>
        <begin position="1043"/>
        <end position="1059"/>
    </location>
</feature>
<dbReference type="OrthoDB" id="3176171at2759"/>
<comment type="caution">
    <text evidence="9">The sequence shown here is derived from an EMBL/GenBank/DDBJ whole genome shotgun (WGS) entry which is preliminary data.</text>
</comment>
<dbReference type="InterPro" id="IPR027417">
    <property type="entry name" value="P-loop_NTPase"/>
</dbReference>
<dbReference type="InterPro" id="IPR001752">
    <property type="entry name" value="Kinesin_motor_dom"/>
</dbReference>
<evidence type="ECO:0000256" key="4">
    <source>
        <dbReference type="ARBA" id="ARBA00023175"/>
    </source>
</evidence>
<evidence type="ECO:0000313" key="10">
    <source>
        <dbReference type="Proteomes" id="UP000674318"/>
    </source>
</evidence>
<dbReference type="Gene3D" id="3.40.850.10">
    <property type="entry name" value="Kinesin motor domain"/>
    <property type="match status" value="2"/>
</dbReference>
<dbReference type="PANTHER" id="PTHR47968">
    <property type="entry name" value="CENTROMERE PROTEIN E"/>
    <property type="match status" value="1"/>
</dbReference>
<dbReference type="GO" id="GO:0005524">
    <property type="term" value="F:ATP binding"/>
    <property type="evidence" value="ECO:0007669"/>
    <property type="project" value="UniProtKB-UniRule"/>
</dbReference>
<feature type="coiled-coil region" evidence="6">
    <location>
        <begin position="575"/>
        <end position="630"/>
    </location>
</feature>
<dbReference type="InterPro" id="IPR027640">
    <property type="entry name" value="Kinesin-like_fam"/>
</dbReference>
<dbReference type="GeneID" id="94291966"/>
<organism evidence="9 10">
    <name type="scientific">Porcisia hertigi</name>
    <dbReference type="NCBI Taxonomy" id="2761500"/>
    <lineage>
        <taxon>Eukaryota</taxon>
        <taxon>Discoba</taxon>
        <taxon>Euglenozoa</taxon>
        <taxon>Kinetoplastea</taxon>
        <taxon>Metakinetoplastina</taxon>
        <taxon>Trypanosomatida</taxon>
        <taxon>Trypanosomatidae</taxon>
        <taxon>Leishmaniinae</taxon>
        <taxon>Porcisia</taxon>
    </lineage>
</organism>
<dbReference type="RefSeq" id="XP_067757595.1">
    <property type="nucleotide sequence ID" value="XM_067901889.1"/>
</dbReference>
<feature type="region of interest" description="Disordered" evidence="7">
    <location>
        <begin position="764"/>
        <end position="811"/>
    </location>
</feature>
<dbReference type="PROSITE" id="PS50067">
    <property type="entry name" value="KINESIN_MOTOR_2"/>
    <property type="match status" value="1"/>
</dbReference>
<reference evidence="9 10" key="1">
    <citation type="submission" date="2021-02" db="EMBL/GenBank/DDBJ databases">
        <title>Porcisia hertigi Genome sequencing and assembly.</title>
        <authorList>
            <person name="Almutairi H."/>
            <person name="Gatherer D."/>
        </authorList>
    </citation>
    <scope>NUCLEOTIDE SEQUENCE [LARGE SCALE GENOMIC DNA]</scope>
    <source>
        <strain evidence="9 10">C119</strain>
    </source>
</reference>
<feature type="binding site" evidence="5">
    <location>
        <begin position="58"/>
        <end position="65"/>
    </location>
    <ligand>
        <name>ATP</name>
        <dbReference type="ChEBI" id="CHEBI:30616"/>
    </ligand>
</feature>
<dbReference type="PRINTS" id="PR00380">
    <property type="entry name" value="KINESINHEAVY"/>
</dbReference>
<dbReference type="KEGG" id="phet:94291966"/>
<feature type="compositionally biased region" description="Polar residues" evidence="7">
    <location>
        <begin position="1019"/>
        <end position="1039"/>
    </location>
</feature>
<feature type="compositionally biased region" description="Polar residues" evidence="7">
    <location>
        <begin position="784"/>
        <end position="803"/>
    </location>
</feature>
<evidence type="ECO:0000256" key="6">
    <source>
        <dbReference type="SAM" id="Coils"/>
    </source>
</evidence>
<name>A0A836IQN6_9TRYP</name>